<dbReference type="Gene3D" id="3.30.379.10">
    <property type="entry name" value="Chitobiase/beta-hexosaminidase domain 2-like"/>
    <property type="match status" value="1"/>
</dbReference>
<accession>A0A6G4U1N4</accession>
<dbReference type="Pfam" id="PF05089">
    <property type="entry name" value="NAGLU"/>
    <property type="match status" value="1"/>
</dbReference>
<dbReference type="Gene3D" id="1.20.120.670">
    <property type="entry name" value="N-acetyl-b-d-glucoasminidase"/>
    <property type="match status" value="1"/>
</dbReference>
<dbReference type="PANTHER" id="PTHR12872">
    <property type="entry name" value="ALPHA-N-ACETYLGLUCOSAMINIDASE"/>
    <property type="match status" value="1"/>
</dbReference>
<dbReference type="GO" id="GO:0016787">
    <property type="term" value="F:hydrolase activity"/>
    <property type="evidence" value="ECO:0007669"/>
    <property type="project" value="UniProtKB-KW"/>
</dbReference>
<dbReference type="GO" id="GO:0005975">
    <property type="term" value="P:carbohydrate metabolic process"/>
    <property type="evidence" value="ECO:0007669"/>
    <property type="project" value="UniProtKB-ARBA"/>
</dbReference>
<comment type="caution">
    <text evidence="5">The sequence shown here is derived from an EMBL/GenBank/DDBJ whole genome shotgun (WGS) entry which is preliminary data.</text>
</comment>
<feature type="domain" description="Alpha-N-acetylglucosaminidase tim-barrel" evidence="2">
    <location>
        <begin position="135"/>
        <end position="454"/>
    </location>
</feature>
<dbReference type="InterPro" id="IPR024733">
    <property type="entry name" value="NAGLU_tim-barrel"/>
</dbReference>
<dbReference type="EMBL" id="JAAKZV010000085">
    <property type="protein sequence ID" value="NGN66145.1"/>
    <property type="molecule type" value="Genomic_DNA"/>
</dbReference>
<evidence type="ECO:0000313" key="6">
    <source>
        <dbReference type="Proteomes" id="UP000481583"/>
    </source>
</evidence>
<dbReference type="RefSeq" id="WP_165239254.1">
    <property type="nucleotide sequence ID" value="NZ_JAAKZV010000085.1"/>
</dbReference>
<proteinExistence type="predicted"/>
<dbReference type="Pfam" id="PF12972">
    <property type="entry name" value="NAGLU_C"/>
    <property type="match status" value="1"/>
</dbReference>
<evidence type="ECO:0000313" key="5">
    <source>
        <dbReference type="EMBL" id="NGN66145.1"/>
    </source>
</evidence>
<dbReference type="InterPro" id="IPR007781">
    <property type="entry name" value="NAGLU"/>
</dbReference>
<evidence type="ECO:0000259" key="2">
    <source>
        <dbReference type="Pfam" id="PF05089"/>
    </source>
</evidence>
<dbReference type="InterPro" id="IPR024732">
    <property type="entry name" value="NAGLU_C"/>
</dbReference>
<name>A0A6G4U1N4_9ACTN</name>
<dbReference type="AlphaFoldDB" id="A0A6G4U1N4"/>
<evidence type="ECO:0000259" key="4">
    <source>
        <dbReference type="Pfam" id="PF12972"/>
    </source>
</evidence>
<dbReference type="Gene3D" id="3.20.20.80">
    <property type="entry name" value="Glycosidases"/>
    <property type="match status" value="1"/>
</dbReference>
<protein>
    <submittedName>
        <fullName evidence="5">Alpha-N-acetylglucosaminidase</fullName>
    </submittedName>
</protein>
<feature type="domain" description="Alpha-N-acetylglucosaminidase C-terminal" evidence="4">
    <location>
        <begin position="463"/>
        <end position="723"/>
    </location>
</feature>
<sequence length="1033" mass="112153">MTELSRRALLGTAGAIGAGTALGGPLYVASFASAEDQGVAIEPAQDALHRLLPDHAGQFHLRGLAGSGDRFQVGGKTGAIEVAGTTPAVLLAGVHWYLKYVCNAHISWSGSQLRLPKRLPAPPRALERSATVRDRFFLNDTHDGYTGPYHSWTQWERLIDVMALHGVNQVLVTPGQEAVYHRLLKDFGYSDTESRTWIPAPSHQPWWLLQNMSEFGGPVSTAGLAKRVDLGKKIVRRLRELGMAPVLPGYFGTVPTDFAKRNSGARTIPQGTWNALQRPDWLDPRTDIFREVAASFYRHQTELFGRAGHFKMDLLHEGGAAGDVPVPEAAKAVQTALDRAHAGATWVILGWQANPRPELLQGVDRQRMLIVDGLSDIDTVTDREKDWGGTPYAFGTIPNFGGRTTLGAKAHNWTKRFTAWRDKDGSALVGTAYMPEASDRDPAAFELFSELAWREEAIDRPSWFAGYARFRYGGEDAAAGRSAAALRATAYELRTADGRPYDSIFTGRPSLTTASTTYDGAFDQPVFDGALAGLLGVAAGLRDSDAYRHDLADFARQSLANRSRVLLPQLNDAYKRKDLAEFRKLKALWLRLMRLGEEIAGAHQAFLVGPWLQDAKRFATSAAEAKTFEWTARVLLTTWAGPTTAGSPGNLADYANRDWQGVYADLYIPRWQALLDEYEDALAAGRAPQAIDWYAMESAWTKQTTTYPVRPTTDALRAATRVRDTLATTPYQGTVKVTTNPPALAPGATGQLTAAFRNENGFAPTGQVVLKLTGLDVTPGETQSVESVAAAGKADVVWEVTGPQTELKKPLQEQPYELSVTHGPAGGEQATLTRKGNYFLAGPLDPELKTFTNNAAVFGQLDDRFAIEGAGRDLWKGNAEFGTVYRVGAVKDGTVITVKVDAQENTAAWARCGIIVRNDLSDPASHGFVNLAVTPSNGVVLSYDTNADGTVDTYKRVTGVKAPVTLRLTRAGSSFKGELSTDDGATWRQVEVPSVPVTDVATTQDVGLFMSAVNQTTRGLVEFSGWKLTSSPS</sequence>
<dbReference type="Pfam" id="PF12971">
    <property type="entry name" value="NAGLU_N"/>
    <property type="match status" value="1"/>
</dbReference>
<dbReference type="InterPro" id="IPR029018">
    <property type="entry name" value="Hex-like_dom2"/>
</dbReference>
<evidence type="ECO:0000256" key="1">
    <source>
        <dbReference type="ARBA" id="ARBA00022801"/>
    </source>
</evidence>
<dbReference type="Gene3D" id="2.60.120.200">
    <property type="match status" value="1"/>
</dbReference>
<reference evidence="5 6" key="1">
    <citation type="submission" date="2020-02" db="EMBL/GenBank/DDBJ databases">
        <title>Whole-genome analyses of novel actinobacteria.</title>
        <authorList>
            <person name="Sahin N."/>
        </authorList>
    </citation>
    <scope>NUCLEOTIDE SEQUENCE [LARGE SCALE GENOMIC DNA]</scope>
    <source>
        <strain evidence="5 6">A7024</strain>
    </source>
</reference>
<keyword evidence="6" id="KW-1185">Reference proteome</keyword>
<dbReference type="PANTHER" id="PTHR12872:SF1">
    <property type="entry name" value="ALPHA-N-ACETYLGLUCOSAMINIDASE"/>
    <property type="match status" value="1"/>
</dbReference>
<keyword evidence="1" id="KW-0378">Hydrolase</keyword>
<evidence type="ECO:0000259" key="3">
    <source>
        <dbReference type="Pfam" id="PF12971"/>
    </source>
</evidence>
<dbReference type="Proteomes" id="UP000481583">
    <property type="component" value="Unassembled WGS sequence"/>
</dbReference>
<dbReference type="InterPro" id="IPR006311">
    <property type="entry name" value="TAT_signal"/>
</dbReference>
<organism evidence="5 6">
    <name type="scientific">Streptomyces coryli</name>
    <dbReference type="NCBI Taxonomy" id="1128680"/>
    <lineage>
        <taxon>Bacteria</taxon>
        <taxon>Bacillati</taxon>
        <taxon>Actinomycetota</taxon>
        <taxon>Actinomycetes</taxon>
        <taxon>Kitasatosporales</taxon>
        <taxon>Streptomycetaceae</taxon>
        <taxon>Streptomyces</taxon>
    </lineage>
</organism>
<dbReference type="PROSITE" id="PS51318">
    <property type="entry name" value="TAT"/>
    <property type="match status" value="1"/>
</dbReference>
<gene>
    <name evidence="5" type="ORF">G5C51_19885</name>
</gene>
<feature type="domain" description="Alpha-N-acetylglucosaminidase N-terminal" evidence="3">
    <location>
        <begin position="43"/>
        <end position="121"/>
    </location>
</feature>
<dbReference type="InterPro" id="IPR024240">
    <property type="entry name" value="NAGLU_N"/>
</dbReference>